<name>A0A8T1NKD7_CARIL</name>
<evidence type="ECO:0000256" key="1">
    <source>
        <dbReference type="SAM" id="Phobius"/>
    </source>
</evidence>
<feature type="transmembrane region" description="Helical" evidence="1">
    <location>
        <begin position="12"/>
        <end position="30"/>
    </location>
</feature>
<proteinExistence type="predicted"/>
<gene>
    <name evidence="2" type="ORF">CIPAW_14G079200</name>
</gene>
<dbReference type="Proteomes" id="UP000811609">
    <property type="component" value="Chromosome 14"/>
</dbReference>
<protein>
    <submittedName>
        <fullName evidence="2">Uncharacterized protein</fullName>
    </submittedName>
</protein>
<sequence length="103" mass="11202">MDIGKTEAFGSLRQWLGGLLIGVGAVVWCYRGFELGGSRLGQSLCFLHVGDFRGWSWTVGFGGKGWLRRAGPRGCWWVWGGCLVAYGGYTWVQGLATGRGLDV</sequence>
<evidence type="ECO:0000313" key="2">
    <source>
        <dbReference type="EMBL" id="KAG6629357.1"/>
    </source>
</evidence>
<dbReference type="AlphaFoldDB" id="A0A8T1NKD7"/>
<organism evidence="2 3">
    <name type="scientific">Carya illinoinensis</name>
    <name type="common">Pecan</name>
    <dbReference type="NCBI Taxonomy" id="32201"/>
    <lineage>
        <taxon>Eukaryota</taxon>
        <taxon>Viridiplantae</taxon>
        <taxon>Streptophyta</taxon>
        <taxon>Embryophyta</taxon>
        <taxon>Tracheophyta</taxon>
        <taxon>Spermatophyta</taxon>
        <taxon>Magnoliopsida</taxon>
        <taxon>eudicotyledons</taxon>
        <taxon>Gunneridae</taxon>
        <taxon>Pentapetalae</taxon>
        <taxon>rosids</taxon>
        <taxon>fabids</taxon>
        <taxon>Fagales</taxon>
        <taxon>Juglandaceae</taxon>
        <taxon>Carya</taxon>
    </lineage>
</organism>
<keyword evidence="1" id="KW-0472">Membrane</keyword>
<comment type="caution">
    <text evidence="2">The sequence shown here is derived from an EMBL/GenBank/DDBJ whole genome shotgun (WGS) entry which is preliminary data.</text>
</comment>
<keyword evidence="1" id="KW-1133">Transmembrane helix</keyword>
<reference evidence="2" key="1">
    <citation type="submission" date="2020-12" db="EMBL/GenBank/DDBJ databases">
        <title>WGS assembly of Carya illinoinensis cv. Pawnee.</title>
        <authorList>
            <person name="Platts A."/>
            <person name="Shu S."/>
            <person name="Wright S."/>
            <person name="Barry K."/>
            <person name="Edger P."/>
            <person name="Pires J.C."/>
            <person name="Schmutz J."/>
        </authorList>
    </citation>
    <scope>NUCLEOTIDE SEQUENCE</scope>
    <source>
        <tissue evidence="2">Leaf</tissue>
    </source>
</reference>
<evidence type="ECO:0000313" key="3">
    <source>
        <dbReference type="Proteomes" id="UP000811609"/>
    </source>
</evidence>
<feature type="transmembrane region" description="Helical" evidence="1">
    <location>
        <begin position="74"/>
        <end position="92"/>
    </location>
</feature>
<accession>A0A8T1NKD7</accession>
<keyword evidence="1" id="KW-0812">Transmembrane</keyword>
<keyword evidence="3" id="KW-1185">Reference proteome</keyword>
<dbReference type="EMBL" id="CM031822">
    <property type="protein sequence ID" value="KAG6629357.1"/>
    <property type="molecule type" value="Genomic_DNA"/>
</dbReference>